<dbReference type="EMBL" id="DF848131">
    <property type="protein sequence ID" value="GAT53086.1"/>
    <property type="molecule type" value="Genomic_DNA"/>
</dbReference>
<evidence type="ECO:0000313" key="1">
    <source>
        <dbReference type="EMBL" id="GAT53086.1"/>
    </source>
</evidence>
<gene>
    <name evidence="1" type="ORF">MCHLO_10085</name>
</gene>
<keyword evidence="2" id="KW-1185">Reference proteome</keyword>
<reference evidence="1" key="1">
    <citation type="submission" date="2014-09" db="EMBL/GenBank/DDBJ databases">
        <title>Genome sequence of the luminous mushroom Mycena chlorophos for searching fungal bioluminescence genes.</title>
        <authorList>
            <person name="Tanaka Y."/>
            <person name="Kasuga D."/>
            <person name="Oba Y."/>
            <person name="Hase S."/>
            <person name="Sato K."/>
            <person name="Oba Y."/>
            <person name="Sakakibara Y."/>
        </authorList>
    </citation>
    <scope>NUCLEOTIDE SEQUENCE</scope>
</reference>
<name>A0ABQ0LPY5_MYCCL</name>
<feature type="non-terminal residue" evidence="1">
    <location>
        <position position="1"/>
    </location>
</feature>
<organism evidence="1 2">
    <name type="scientific">Mycena chlorophos</name>
    <name type="common">Agaric fungus</name>
    <name type="synonym">Agaricus chlorophos</name>
    <dbReference type="NCBI Taxonomy" id="658473"/>
    <lineage>
        <taxon>Eukaryota</taxon>
        <taxon>Fungi</taxon>
        <taxon>Dikarya</taxon>
        <taxon>Basidiomycota</taxon>
        <taxon>Agaricomycotina</taxon>
        <taxon>Agaricomycetes</taxon>
        <taxon>Agaricomycetidae</taxon>
        <taxon>Agaricales</taxon>
        <taxon>Marasmiineae</taxon>
        <taxon>Mycenaceae</taxon>
        <taxon>Mycena</taxon>
    </lineage>
</organism>
<evidence type="ECO:0000313" key="2">
    <source>
        <dbReference type="Proteomes" id="UP000815677"/>
    </source>
</evidence>
<protein>
    <submittedName>
        <fullName evidence="1">Uncharacterized protein</fullName>
    </submittedName>
</protein>
<proteinExistence type="predicted"/>
<sequence length="46" mass="5080">GWDSRHDRLSYKLGWAAWANASRLSLAPQTSKFRPAPNPSLSTLPA</sequence>
<dbReference type="Proteomes" id="UP000815677">
    <property type="component" value="Unassembled WGS sequence"/>
</dbReference>
<accession>A0ABQ0LPY5</accession>